<dbReference type="Gene3D" id="3.40.50.1820">
    <property type="entry name" value="alpha/beta hydrolase"/>
    <property type="match status" value="1"/>
</dbReference>
<evidence type="ECO:0000313" key="6">
    <source>
        <dbReference type="Proteomes" id="UP001571476"/>
    </source>
</evidence>
<proteinExistence type="predicted"/>
<protein>
    <submittedName>
        <fullName evidence="5">Alpha/beta hydrolase family protein</fullName>
    </submittedName>
</protein>
<evidence type="ECO:0000256" key="3">
    <source>
        <dbReference type="ARBA" id="ARBA00023098"/>
    </source>
</evidence>
<evidence type="ECO:0000313" key="5">
    <source>
        <dbReference type="EMBL" id="MFA3835212.1"/>
    </source>
</evidence>
<dbReference type="Pfam" id="PF03403">
    <property type="entry name" value="PAF-AH_p_II"/>
    <property type="match status" value="1"/>
</dbReference>
<sequence>MDTNSDTKTKLTSRRRVLAVSALGLAWTASGVPGATATAVAVDSAPRTARMKLPAPTGPYGVGTVSLRLVDRRRADPWVGGRRRELMVDVRYPARSVDSHPRVPQMTKGEAAGFDRVNNFGDLPKGRIDWSGTETFAHLGAPPDRRGPRPVVLYSPGVGDPRTLGTTLTDELASHGYVVVAIDHTYDASAVEFPGGRVETTLLPQEFERAQKEGPEAVVALMRKTCAVRVADTRFVLDEVERAFATGRLERAPIGMFGQSAGGFAALQTMHDDGRIAAAANLDGVLAYVSDDHDEGELSSVARDGVDGPFLLMGMDGDDRTNVPSWRALWEHSDGWHRDLVLRGAQHATYTDATSMIPQIARQLGLPQETVTGLVGTVPAARAIAAQRAYVTAFFDRWLRGRAGGHFLDGPSSKFPEVRFV</sequence>
<dbReference type="PANTHER" id="PTHR10272:SF0">
    <property type="entry name" value="PLATELET-ACTIVATING FACTOR ACETYLHYDROLASE"/>
    <property type="match status" value="1"/>
</dbReference>
<dbReference type="SUPFAM" id="SSF53474">
    <property type="entry name" value="alpha/beta-Hydrolases"/>
    <property type="match status" value="1"/>
</dbReference>
<dbReference type="InterPro" id="IPR029058">
    <property type="entry name" value="AB_hydrolase_fold"/>
</dbReference>
<keyword evidence="2" id="KW-0442">Lipid degradation</keyword>
<name>A0ABV4S9V4_9ACTN</name>
<keyword evidence="3" id="KW-0443">Lipid metabolism</keyword>
<evidence type="ECO:0000256" key="4">
    <source>
        <dbReference type="SAM" id="SignalP"/>
    </source>
</evidence>
<evidence type="ECO:0000256" key="2">
    <source>
        <dbReference type="ARBA" id="ARBA00022963"/>
    </source>
</evidence>
<feature type="chain" id="PRO_5046083335" evidence="4">
    <location>
        <begin position="32"/>
        <end position="421"/>
    </location>
</feature>
<reference evidence="5 6" key="1">
    <citation type="submission" date="2024-08" db="EMBL/GenBank/DDBJ databases">
        <title>Genome sequence of Streptomyces aureus CACIA-1.46HGO.</title>
        <authorList>
            <person name="Evangelista-Martinez Z."/>
        </authorList>
    </citation>
    <scope>NUCLEOTIDE SEQUENCE [LARGE SCALE GENOMIC DNA]</scope>
    <source>
        <strain evidence="5 6">CACIA-1.46HGO</strain>
    </source>
</reference>
<dbReference type="RefSeq" id="WP_372561255.1">
    <property type="nucleotide sequence ID" value="NZ_JBGOSP010000002.1"/>
</dbReference>
<dbReference type="PROSITE" id="PS51318">
    <property type="entry name" value="TAT"/>
    <property type="match status" value="1"/>
</dbReference>
<keyword evidence="4" id="KW-0732">Signal</keyword>
<dbReference type="Proteomes" id="UP001571476">
    <property type="component" value="Unassembled WGS sequence"/>
</dbReference>
<dbReference type="PANTHER" id="PTHR10272">
    <property type="entry name" value="PLATELET-ACTIVATING FACTOR ACETYLHYDROLASE"/>
    <property type="match status" value="1"/>
</dbReference>
<comment type="caution">
    <text evidence="5">The sequence shown here is derived from an EMBL/GenBank/DDBJ whole genome shotgun (WGS) entry which is preliminary data.</text>
</comment>
<feature type="signal peptide" evidence="4">
    <location>
        <begin position="1"/>
        <end position="31"/>
    </location>
</feature>
<keyword evidence="1 5" id="KW-0378">Hydrolase</keyword>
<gene>
    <name evidence="5" type="ORF">ACEG43_03270</name>
</gene>
<dbReference type="GO" id="GO:0016787">
    <property type="term" value="F:hydrolase activity"/>
    <property type="evidence" value="ECO:0007669"/>
    <property type="project" value="UniProtKB-KW"/>
</dbReference>
<accession>A0ABV4S9V4</accession>
<dbReference type="InterPro" id="IPR006311">
    <property type="entry name" value="TAT_signal"/>
</dbReference>
<keyword evidence="6" id="KW-1185">Reference proteome</keyword>
<dbReference type="EMBL" id="JBGOSP010000002">
    <property type="protein sequence ID" value="MFA3835212.1"/>
    <property type="molecule type" value="Genomic_DNA"/>
</dbReference>
<organism evidence="5 6">
    <name type="scientific">Streptomyces aureus</name>
    <dbReference type="NCBI Taxonomy" id="193461"/>
    <lineage>
        <taxon>Bacteria</taxon>
        <taxon>Bacillati</taxon>
        <taxon>Actinomycetota</taxon>
        <taxon>Actinomycetes</taxon>
        <taxon>Kitasatosporales</taxon>
        <taxon>Streptomycetaceae</taxon>
        <taxon>Streptomyces</taxon>
    </lineage>
</organism>
<evidence type="ECO:0000256" key="1">
    <source>
        <dbReference type="ARBA" id="ARBA00022801"/>
    </source>
</evidence>